<protein>
    <submittedName>
        <fullName evidence="6">AraC family transcriptional regulator</fullName>
    </submittedName>
</protein>
<dbReference type="GO" id="GO:0003700">
    <property type="term" value="F:DNA-binding transcription factor activity"/>
    <property type="evidence" value="ECO:0007669"/>
    <property type="project" value="InterPro"/>
</dbReference>
<evidence type="ECO:0000313" key="7">
    <source>
        <dbReference type="Proteomes" id="UP000318050"/>
    </source>
</evidence>
<dbReference type="InterPro" id="IPR003313">
    <property type="entry name" value="AraC-bd"/>
</dbReference>
<dbReference type="CDD" id="cd06124">
    <property type="entry name" value="cupin_NimR-like_N"/>
    <property type="match status" value="1"/>
</dbReference>
<dbReference type="SUPFAM" id="SSF46689">
    <property type="entry name" value="Homeodomain-like"/>
    <property type="match status" value="1"/>
</dbReference>
<evidence type="ECO:0000256" key="1">
    <source>
        <dbReference type="ARBA" id="ARBA00022491"/>
    </source>
</evidence>
<dbReference type="OrthoDB" id="9804543at2"/>
<dbReference type="InterPro" id="IPR018060">
    <property type="entry name" value="HTH_AraC"/>
</dbReference>
<dbReference type="Pfam" id="PF02311">
    <property type="entry name" value="AraC_binding"/>
    <property type="match status" value="1"/>
</dbReference>
<dbReference type="Gene3D" id="1.10.10.60">
    <property type="entry name" value="Homeodomain-like"/>
    <property type="match status" value="1"/>
</dbReference>
<evidence type="ECO:0000313" key="6">
    <source>
        <dbReference type="EMBL" id="TWB46582.1"/>
    </source>
</evidence>
<evidence type="ECO:0000256" key="4">
    <source>
        <dbReference type="ARBA" id="ARBA00023163"/>
    </source>
</evidence>
<proteinExistence type="predicted"/>
<comment type="caution">
    <text evidence="6">The sequence shown here is derived from an EMBL/GenBank/DDBJ whole genome shotgun (WGS) entry which is preliminary data.</text>
</comment>
<dbReference type="AlphaFoldDB" id="A0A560HJE7"/>
<dbReference type="InterPro" id="IPR011051">
    <property type="entry name" value="RmlC_Cupin_sf"/>
</dbReference>
<keyword evidence="3" id="KW-0238">DNA-binding</keyword>
<dbReference type="Gene3D" id="2.60.120.10">
    <property type="entry name" value="Jelly Rolls"/>
    <property type="match status" value="1"/>
</dbReference>
<dbReference type="PROSITE" id="PS01124">
    <property type="entry name" value="HTH_ARAC_FAMILY_2"/>
    <property type="match status" value="1"/>
</dbReference>
<dbReference type="InterPro" id="IPR014710">
    <property type="entry name" value="RmlC-like_jellyroll"/>
</dbReference>
<dbReference type="InterPro" id="IPR009057">
    <property type="entry name" value="Homeodomain-like_sf"/>
</dbReference>
<name>A0A560HJE7_9PROT</name>
<organism evidence="6 7">
    <name type="scientific">Nitrospirillum amazonense</name>
    <dbReference type="NCBI Taxonomy" id="28077"/>
    <lineage>
        <taxon>Bacteria</taxon>
        <taxon>Pseudomonadati</taxon>
        <taxon>Pseudomonadota</taxon>
        <taxon>Alphaproteobacteria</taxon>
        <taxon>Rhodospirillales</taxon>
        <taxon>Azospirillaceae</taxon>
        <taxon>Nitrospirillum</taxon>
    </lineage>
</organism>
<evidence type="ECO:0000256" key="2">
    <source>
        <dbReference type="ARBA" id="ARBA00023015"/>
    </source>
</evidence>
<reference evidence="6 7" key="1">
    <citation type="submission" date="2019-06" db="EMBL/GenBank/DDBJ databases">
        <title>Genomic Encyclopedia of Type Strains, Phase IV (KMG-V): Genome sequencing to study the core and pangenomes of soil and plant-associated prokaryotes.</title>
        <authorList>
            <person name="Whitman W."/>
        </authorList>
    </citation>
    <scope>NUCLEOTIDE SEQUENCE [LARGE SCALE GENOMIC DNA]</scope>
    <source>
        <strain evidence="6 7">BR 11140</strain>
    </source>
</reference>
<dbReference type="Pfam" id="PF12833">
    <property type="entry name" value="HTH_18"/>
    <property type="match status" value="1"/>
</dbReference>
<feature type="domain" description="HTH araC/xylS-type" evidence="5">
    <location>
        <begin position="186"/>
        <end position="283"/>
    </location>
</feature>
<keyword evidence="1" id="KW-0678">Repressor</keyword>
<dbReference type="GO" id="GO:0043565">
    <property type="term" value="F:sequence-specific DNA binding"/>
    <property type="evidence" value="ECO:0007669"/>
    <property type="project" value="InterPro"/>
</dbReference>
<dbReference type="SMART" id="SM00342">
    <property type="entry name" value="HTH_ARAC"/>
    <property type="match status" value="1"/>
</dbReference>
<dbReference type="PANTHER" id="PTHR11019:SF199">
    <property type="entry name" value="HTH-TYPE TRANSCRIPTIONAL REGULATOR NIMR"/>
    <property type="match status" value="1"/>
</dbReference>
<dbReference type="FunFam" id="1.10.10.60:FF:000132">
    <property type="entry name" value="AraC family transcriptional regulator"/>
    <property type="match status" value="1"/>
</dbReference>
<keyword evidence="2" id="KW-0805">Transcription regulation</keyword>
<gene>
    <name evidence="6" type="ORF">FBZ92_1461</name>
</gene>
<dbReference type="PANTHER" id="PTHR11019">
    <property type="entry name" value="HTH-TYPE TRANSCRIPTIONAL REGULATOR NIMR"/>
    <property type="match status" value="1"/>
</dbReference>
<keyword evidence="4" id="KW-0804">Transcription</keyword>
<dbReference type="SUPFAM" id="SSF51182">
    <property type="entry name" value="RmlC-like cupins"/>
    <property type="match status" value="1"/>
</dbReference>
<dbReference type="EMBL" id="VITT01000046">
    <property type="protein sequence ID" value="TWB46582.1"/>
    <property type="molecule type" value="Genomic_DNA"/>
</dbReference>
<evidence type="ECO:0000256" key="3">
    <source>
        <dbReference type="ARBA" id="ARBA00023125"/>
    </source>
</evidence>
<sequence>MLQHHHPSQFSPVNAELNAHDAFGPRQHDADEYWVYEIARPVIAVGVETKLAAMKETSLHHHRKAQLILTLSGVVTCEVDNSAWIVPPQCALWIPGRQAHSLRASGDLKIYCLFVETDAAAVMPAECCTIAVTPLLRELMLRTASLPPLYDTDGPDGRLVMVLLDELAAAPIEKLHFPMPRDPRLRKIVNAMLSDPAERLTIAEWGRHVGASERNLTRILRTETGMSFGRWRQQLHIQLALQHLAQGVSVKVVAQDLGYETASAFITMFRKALGKSPARYLADRCCIRSSTEDLPSS</sequence>
<evidence type="ECO:0000259" key="5">
    <source>
        <dbReference type="PROSITE" id="PS01124"/>
    </source>
</evidence>
<dbReference type="Proteomes" id="UP000318050">
    <property type="component" value="Unassembled WGS sequence"/>
</dbReference>
<accession>A0A560HJE7</accession>